<dbReference type="Proteomes" id="UP001434883">
    <property type="component" value="Unassembled WGS sequence"/>
</dbReference>
<dbReference type="EMBL" id="JAHRIN010017387">
    <property type="protein sequence ID" value="MEQ2197174.1"/>
    <property type="molecule type" value="Genomic_DNA"/>
</dbReference>
<reference evidence="1 2" key="1">
    <citation type="submission" date="2021-06" db="EMBL/GenBank/DDBJ databases">
        <authorList>
            <person name="Palmer J.M."/>
        </authorList>
    </citation>
    <scope>NUCLEOTIDE SEQUENCE [LARGE SCALE GENOMIC DNA]</scope>
    <source>
        <strain evidence="1 2">XC_2019</strain>
        <tissue evidence="1">Muscle</tissue>
    </source>
</reference>
<gene>
    <name evidence="1" type="ORF">XENOCAPTIV_024704</name>
</gene>
<keyword evidence="2" id="KW-1185">Reference proteome</keyword>
<name>A0ABV0QMV5_9TELE</name>
<accession>A0ABV0QMV5</accession>
<evidence type="ECO:0000313" key="1">
    <source>
        <dbReference type="EMBL" id="MEQ2197174.1"/>
    </source>
</evidence>
<sequence>MSDVVHEFLSGGEVKISKRIYRQSSILMWSALSNNKEQCVFVCYLNRFSSSPPPLSQRDTVAQCHGVHAPHRRQQHDNMACRGFLLIGAHTQVVESADLESGLEVGYYQLGLL</sequence>
<comment type="caution">
    <text evidence="1">The sequence shown here is derived from an EMBL/GenBank/DDBJ whole genome shotgun (WGS) entry which is preliminary data.</text>
</comment>
<proteinExistence type="predicted"/>
<protein>
    <submittedName>
        <fullName evidence="1">Uncharacterized protein</fullName>
    </submittedName>
</protein>
<evidence type="ECO:0000313" key="2">
    <source>
        <dbReference type="Proteomes" id="UP001434883"/>
    </source>
</evidence>
<organism evidence="1 2">
    <name type="scientific">Xenoophorus captivus</name>
    <dbReference type="NCBI Taxonomy" id="1517983"/>
    <lineage>
        <taxon>Eukaryota</taxon>
        <taxon>Metazoa</taxon>
        <taxon>Chordata</taxon>
        <taxon>Craniata</taxon>
        <taxon>Vertebrata</taxon>
        <taxon>Euteleostomi</taxon>
        <taxon>Actinopterygii</taxon>
        <taxon>Neopterygii</taxon>
        <taxon>Teleostei</taxon>
        <taxon>Neoteleostei</taxon>
        <taxon>Acanthomorphata</taxon>
        <taxon>Ovalentaria</taxon>
        <taxon>Atherinomorphae</taxon>
        <taxon>Cyprinodontiformes</taxon>
        <taxon>Goodeidae</taxon>
        <taxon>Xenoophorus</taxon>
    </lineage>
</organism>